<keyword evidence="3" id="KW-1185">Reference proteome</keyword>
<feature type="compositionally biased region" description="Polar residues" evidence="1">
    <location>
        <begin position="311"/>
        <end position="320"/>
    </location>
</feature>
<feature type="compositionally biased region" description="Basic and acidic residues" evidence="1">
    <location>
        <begin position="135"/>
        <end position="144"/>
    </location>
</feature>
<accession>A0ABP1DGM7</accession>
<evidence type="ECO:0000256" key="1">
    <source>
        <dbReference type="SAM" id="MobiDB-lite"/>
    </source>
</evidence>
<feature type="compositionally biased region" description="Polar residues" evidence="1">
    <location>
        <begin position="371"/>
        <end position="387"/>
    </location>
</feature>
<evidence type="ECO:0000313" key="3">
    <source>
        <dbReference type="Proteomes" id="UP001497453"/>
    </source>
</evidence>
<protein>
    <submittedName>
        <fullName evidence="2">Uncharacterized protein</fullName>
    </submittedName>
</protein>
<reference evidence="3" key="1">
    <citation type="submission" date="2024-04" db="EMBL/GenBank/DDBJ databases">
        <authorList>
            <person name="Shaw F."/>
            <person name="Minotto A."/>
        </authorList>
    </citation>
    <scope>NUCLEOTIDE SEQUENCE [LARGE SCALE GENOMIC DNA]</scope>
</reference>
<feature type="region of interest" description="Disordered" evidence="1">
    <location>
        <begin position="135"/>
        <end position="155"/>
    </location>
</feature>
<gene>
    <name evidence="2" type="ORF">GFSPODELE1_LOCUS5742</name>
</gene>
<organism evidence="2 3">
    <name type="scientific">Somion occarium</name>
    <dbReference type="NCBI Taxonomy" id="3059160"/>
    <lineage>
        <taxon>Eukaryota</taxon>
        <taxon>Fungi</taxon>
        <taxon>Dikarya</taxon>
        <taxon>Basidiomycota</taxon>
        <taxon>Agaricomycotina</taxon>
        <taxon>Agaricomycetes</taxon>
        <taxon>Polyporales</taxon>
        <taxon>Cerrenaceae</taxon>
        <taxon>Somion</taxon>
    </lineage>
</organism>
<dbReference type="EMBL" id="OZ037947">
    <property type="protein sequence ID" value="CAL1706163.1"/>
    <property type="molecule type" value="Genomic_DNA"/>
</dbReference>
<feature type="region of interest" description="Disordered" evidence="1">
    <location>
        <begin position="311"/>
        <end position="387"/>
    </location>
</feature>
<name>A0ABP1DGM7_9APHY</name>
<evidence type="ECO:0000313" key="2">
    <source>
        <dbReference type="EMBL" id="CAL1706163.1"/>
    </source>
</evidence>
<sequence length="404" mass="44742">MSSEESKTSSIRSIIGRYTKPPEPSATGERTTSRSLKYRPARLVTKARIKNDLTPGDEKIQEGEKLLAKHLNLLSHAELSIFMKSRERLRIRREDILTACDASLITLKTHIAPFLYNIKAREWYNAIESLIDKRQEEQPDKDEAGNAVSPFVQRNHSESSSFDRFRSTLSSIHLGTNGILRFHRAQSLSLKSSGDNALGMISLVPHPFEGMTPSSAEHSVIVEHCSPRDMSPFVEWLDDQLRQVDETQSEHLRVFLRDICTSNEVLDDSALTNIENVIEVASTLDPKQFVEELVYRRNACLGSPSASATAYTRSVSSSATVPLPDEVQDSKEGLGHADGLLHPFQHSNLRGGRSPIPKVNLREGEGRSSHAGANSTGSDASSSHSEQVAQRYLSLNCSNPLTSI</sequence>
<feature type="region of interest" description="Disordered" evidence="1">
    <location>
        <begin position="1"/>
        <end position="35"/>
    </location>
</feature>
<proteinExistence type="predicted"/>
<dbReference type="Proteomes" id="UP001497453">
    <property type="component" value="Chromosome 4"/>
</dbReference>